<name>A0A3B0VRJ9_9ZZZZ</name>
<dbReference type="InterPro" id="IPR008948">
    <property type="entry name" value="L-Aspartase-like"/>
</dbReference>
<dbReference type="EC" id="4.3.2.2" evidence="2"/>
<feature type="domain" description="Adenylosuccinate lyase C-terminal" evidence="1">
    <location>
        <begin position="365"/>
        <end position="444"/>
    </location>
</feature>
<dbReference type="AlphaFoldDB" id="A0A3B0VRJ9"/>
<evidence type="ECO:0000259" key="1">
    <source>
        <dbReference type="SMART" id="SM00998"/>
    </source>
</evidence>
<dbReference type="InterPro" id="IPR020557">
    <property type="entry name" value="Fumarate_lyase_CS"/>
</dbReference>
<dbReference type="Gene3D" id="1.10.40.30">
    <property type="entry name" value="Fumarase/aspartase (C-terminal domain)"/>
    <property type="match status" value="1"/>
</dbReference>
<sequence length="463" mass="51003">MAIHPFDFKLQADVFSTPEGRDIFAETSRIQNWLDFEAALALSQAELGIIPAAAAGIIQDNARLSRLDEAAIAEEYTRNRNSLMPVIKALRQACGSAGEFVHYGATTQDVIDSGQIIALKQVLKIIKNNLLQIEDLLINMARRYRNQAMIGRTHSQQAVPITFGLKTAVWLSELGRHCQRLEELKPRLLKGQLSGAVGTMAALGNQGREVARLTMGRLGLGISTVSWHTSRDNIAEAGCFFAMLSATAAKIANEIFQLGKTEIMELRESPPSGKSAGSSTMPHKRNPVICERIAAINSHIRSLSGVIMEAMIHEDERDPRALWSEWLAVPQIAVYTLTSLQYLQEVLSNLEVNPDAMRQNLLSHKEMILSEWLLFRLSAVMGKKRAHEALSPLIKRAQAEKQSLKDLLSAAPEIKAVLSPADLSNLDHPENYTGLAARIVDDAIMEAAARRRGNRAGGNHESR</sequence>
<dbReference type="PROSITE" id="PS00163">
    <property type="entry name" value="FUMARATE_LYASES"/>
    <property type="match status" value="1"/>
</dbReference>
<protein>
    <submittedName>
        <fullName evidence="2">Adenylosuccinate lyase @ SAICAR lyase</fullName>
        <ecNumber evidence="2">4.3.2.2</ecNumber>
    </submittedName>
</protein>
<gene>
    <name evidence="2" type="ORF">MNBD_DELTA03-1479</name>
</gene>
<dbReference type="InterPro" id="IPR019468">
    <property type="entry name" value="AdenyloSucc_lyase_C"/>
</dbReference>
<dbReference type="CDD" id="cd01597">
    <property type="entry name" value="pCLME"/>
    <property type="match status" value="1"/>
</dbReference>
<dbReference type="SUPFAM" id="SSF48557">
    <property type="entry name" value="L-aspartase-like"/>
    <property type="match status" value="1"/>
</dbReference>
<dbReference type="InterPro" id="IPR000362">
    <property type="entry name" value="Fumarate_lyase_fam"/>
</dbReference>
<dbReference type="SMART" id="SM00998">
    <property type="entry name" value="ADSL_C"/>
    <property type="match status" value="1"/>
</dbReference>
<accession>A0A3B0VRJ9</accession>
<evidence type="ECO:0000313" key="2">
    <source>
        <dbReference type="EMBL" id="VAW34094.1"/>
    </source>
</evidence>
<dbReference type="Pfam" id="PF00206">
    <property type="entry name" value="Lyase_1"/>
    <property type="match status" value="1"/>
</dbReference>
<dbReference type="InterPro" id="IPR022761">
    <property type="entry name" value="Fumarate_lyase_N"/>
</dbReference>
<dbReference type="Gene3D" id="1.20.200.10">
    <property type="entry name" value="Fumarase/aspartase (Central domain)"/>
    <property type="match status" value="1"/>
</dbReference>
<dbReference type="Pfam" id="PF10397">
    <property type="entry name" value="ADSL_C"/>
    <property type="match status" value="1"/>
</dbReference>
<reference evidence="2" key="1">
    <citation type="submission" date="2018-06" db="EMBL/GenBank/DDBJ databases">
        <authorList>
            <person name="Zhirakovskaya E."/>
        </authorList>
    </citation>
    <scope>NUCLEOTIDE SEQUENCE</scope>
</reference>
<dbReference type="PRINTS" id="PR00149">
    <property type="entry name" value="FUMRATELYASE"/>
</dbReference>
<dbReference type="GO" id="GO:0016829">
    <property type="term" value="F:lyase activity"/>
    <property type="evidence" value="ECO:0007669"/>
    <property type="project" value="UniProtKB-KW"/>
</dbReference>
<keyword evidence="2" id="KW-0456">Lyase</keyword>
<dbReference type="EMBL" id="UOEX01000087">
    <property type="protein sequence ID" value="VAW34094.1"/>
    <property type="molecule type" value="Genomic_DNA"/>
</dbReference>
<dbReference type="PANTHER" id="PTHR43172">
    <property type="entry name" value="ADENYLOSUCCINATE LYASE"/>
    <property type="match status" value="1"/>
</dbReference>
<dbReference type="PRINTS" id="PR00145">
    <property type="entry name" value="ARGSUCLYASE"/>
</dbReference>
<proteinExistence type="predicted"/>
<organism evidence="2">
    <name type="scientific">hydrothermal vent metagenome</name>
    <dbReference type="NCBI Taxonomy" id="652676"/>
    <lineage>
        <taxon>unclassified sequences</taxon>
        <taxon>metagenomes</taxon>
        <taxon>ecological metagenomes</taxon>
    </lineage>
</organism>